<dbReference type="AlphaFoldDB" id="A0A1Y3LLR4"/>
<proteinExistence type="inferred from homology"/>
<dbReference type="InterPro" id="IPR039374">
    <property type="entry name" value="SIP_fam"/>
</dbReference>
<evidence type="ECO:0000313" key="4">
    <source>
        <dbReference type="Proteomes" id="UP000196082"/>
    </source>
</evidence>
<dbReference type="CDD" id="cd06193">
    <property type="entry name" value="siderophore_interacting"/>
    <property type="match status" value="1"/>
</dbReference>
<evidence type="ECO:0000313" key="3">
    <source>
        <dbReference type="EMBL" id="OUM36292.1"/>
    </source>
</evidence>
<dbReference type="EMBL" id="NFSB01000063">
    <property type="protein sequence ID" value="OUM36292.1"/>
    <property type="molecule type" value="Genomic_DNA"/>
</dbReference>
<protein>
    <submittedName>
        <fullName evidence="3">NADPH-dependent ferric siderophore reductase</fullName>
    </submittedName>
</protein>
<name>A0A1Y3LLR4_PSEPU</name>
<organism evidence="3 4">
    <name type="scientific">Pseudomonas putida</name>
    <name type="common">Arthrobacter siderocapsulatus</name>
    <dbReference type="NCBI Taxonomy" id="303"/>
    <lineage>
        <taxon>Bacteria</taxon>
        <taxon>Pseudomonadati</taxon>
        <taxon>Pseudomonadota</taxon>
        <taxon>Gammaproteobacteria</taxon>
        <taxon>Pseudomonadales</taxon>
        <taxon>Pseudomonadaceae</taxon>
        <taxon>Pseudomonas</taxon>
    </lineage>
</organism>
<dbReference type="Pfam" id="PF08021">
    <property type="entry name" value="FAD_binding_9"/>
    <property type="match status" value="1"/>
</dbReference>
<feature type="domain" description="FAD-binding FR-type" evidence="2">
    <location>
        <begin position="29"/>
        <end position="156"/>
    </location>
</feature>
<accession>A0A1Y3LLR4</accession>
<dbReference type="InterPro" id="IPR007037">
    <property type="entry name" value="SIP_rossman_dom"/>
</dbReference>
<dbReference type="GO" id="GO:0016491">
    <property type="term" value="F:oxidoreductase activity"/>
    <property type="evidence" value="ECO:0007669"/>
    <property type="project" value="InterPro"/>
</dbReference>
<dbReference type="RefSeq" id="WP_086975109.1">
    <property type="nucleotide sequence ID" value="NZ_NFSB01000063.1"/>
</dbReference>
<dbReference type="PANTHER" id="PTHR30157">
    <property type="entry name" value="FERRIC REDUCTASE, NADPH-DEPENDENT"/>
    <property type="match status" value="1"/>
</dbReference>
<reference evidence="3 4" key="1">
    <citation type="submission" date="2017-05" db="EMBL/GenBank/DDBJ databases">
        <title>Whole genome sequence of Pseudomonas putida isolate 1312 commercialized as a biostimulant.</title>
        <authorList>
            <person name="Crovadore J."/>
            <person name="Blanc P."/>
            <person name="Chablais R."/>
            <person name="Cochard B."/>
            <person name="Grizard D."/>
            <person name="Lefort F."/>
        </authorList>
    </citation>
    <scope>NUCLEOTIDE SEQUENCE [LARGE SCALE GENOMIC DNA]</scope>
    <source>
        <strain evidence="3 4">1312</strain>
    </source>
</reference>
<gene>
    <name evidence="3" type="ORF">B8W72_07020</name>
</gene>
<dbReference type="Proteomes" id="UP000196082">
    <property type="component" value="Unassembled WGS sequence"/>
</dbReference>
<dbReference type="InterPro" id="IPR013113">
    <property type="entry name" value="SIP_FAD-bd"/>
</dbReference>
<evidence type="ECO:0000259" key="2">
    <source>
        <dbReference type="PROSITE" id="PS51384"/>
    </source>
</evidence>
<evidence type="ECO:0000256" key="1">
    <source>
        <dbReference type="ARBA" id="ARBA00035644"/>
    </source>
</evidence>
<dbReference type="Gene3D" id="3.40.50.80">
    <property type="entry name" value="Nucleotide-binding domain of ferredoxin-NADP reductase (FNR) module"/>
    <property type="match status" value="1"/>
</dbReference>
<dbReference type="PANTHER" id="PTHR30157:SF0">
    <property type="entry name" value="NADPH-DEPENDENT FERRIC-CHELATE REDUCTASE"/>
    <property type="match status" value="1"/>
</dbReference>
<dbReference type="PROSITE" id="PS51384">
    <property type="entry name" value="FAD_FR"/>
    <property type="match status" value="1"/>
</dbReference>
<comment type="caution">
    <text evidence="3">The sequence shown here is derived from an EMBL/GenBank/DDBJ whole genome shotgun (WGS) entry which is preliminary data.</text>
</comment>
<dbReference type="Pfam" id="PF04954">
    <property type="entry name" value="SIP"/>
    <property type="match status" value="1"/>
</dbReference>
<dbReference type="InterPro" id="IPR017938">
    <property type="entry name" value="Riboflavin_synthase-like_b-brl"/>
</dbReference>
<dbReference type="InterPro" id="IPR017927">
    <property type="entry name" value="FAD-bd_FR_type"/>
</dbReference>
<dbReference type="Gene3D" id="2.40.30.10">
    <property type="entry name" value="Translation factors"/>
    <property type="match status" value="1"/>
</dbReference>
<sequence length="322" mass="35387">MSSSASITQALQQGLRRLIKGRTPATGAYRIFDLVLARRIQLSPSLTRLVFTGPDVAEMTTLAPDQRVKLLFPAPDGSLPSLSNDLHWKAAHSALPPAQRPPMRTYTIRALRREALEVDVDFVLHGVNGPASAWATHAQVGDGLQMVAPNLAYEGDPGGYEWKPPQGVHNVLLVGDETALPAIAGILEQLADNQPELAVQVFIEVPLEADCLPLRHGSATELHWLPREMLNCEHGHAMQHAVRELASLPQGAAAPRTKLEDVDIDTRILWEQASSASSVFHAWVAGESATVMEIRRYLIKERGLQRDCLTLMGYWRAGRTFE</sequence>
<dbReference type="InterPro" id="IPR039261">
    <property type="entry name" value="FNR_nucleotide-bd"/>
</dbReference>
<comment type="similarity">
    <text evidence="1">Belongs to the SIP oxidoreductase family.</text>
</comment>
<dbReference type="SUPFAM" id="SSF63380">
    <property type="entry name" value="Riboflavin synthase domain-like"/>
    <property type="match status" value="1"/>
</dbReference>